<dbReference type="Gene3D" id="3.40.50.300">
    <property type="entry name" value="P-loop containing nucleotide triphosphate hydrolases"/>
    <property type="match status" value="2"/>
</dbReference>
<evidence type="ECO:0000313" key="6">
    <source>
        <dbReference type="EMBL" id="AIC15570.1"/>
    </source>
</evidence>
<dbReference type="Proteomes" id="UP000027093">
    <property type="component" value="Chromosome"/>
</dbReference>
<comment type="catalytic activity">
    <reaction evidence="4">
        <text>ATP + H2O = ADP + phosphate + H(+)</text>
        <dbReference type="Rhea" id="RHEA:13065"/>
        <dbReference type="ChEBI" id="CHEBI:15377"/>
        <dbReference type="ChEBI" id="CHEBI:15378"/>
        <dbReference type="ChEBI" id="CHEBI:30616"/>
        <dbReference type="ChEBI" id="CHEBI:43474"/>
        <dbReference type="ChEBI" id="CHEBI:456216"/>
        <dbReference type="EC" id="5.6.2.4"/>
    </reaction>
</comment>
<evidence type="ECO:0000256" key="2">
    <source>
        <dbReference type="ARBA" id="ARBA00034617"/>
    </source>
</evidence>
<dbReference type="PANTHER" id="PTHR42957:SF1">
    <property type="entry name" value="HELICASE MJ1565-RELATED"/>
    <property type="match status" value="1"/>
</dbReference>
<comment type="similarity">
    <text evidence="1">Belongs to the HerA family.</text>
</comment>
<dbReference type="RefSeq" id="WP_075054545.1">
    <property type="nucleotide sequence ID" value="NZ_CP007536.1"/>
</dbReference>
<dbReference type="AlphaFoldDB" id="A0A060HJW6"/>
<evidence type="ECO:0000256" key="4">
    <source>
        <dbReference type="ARBA" id="ARBA00048988"/>
    </source>
</evidence>
<gene>
    <name evidence="6" type="ORF">NVIE_013330</name>
</gene>
<dbReference type="HOGENOM" id="CLU_571898_0_0_2"/>
<dbReference type="KEGG" id="nvn:NVIE_013330"/>
<keyword evidence="7" id="KW-1185">Reference proteome</keyword>
<dbReference type="InterPro" id="IPR027417">
    <property type="entry name" value="P-loop_NTPase"/>
</dbReference>
<evidence type="ECO:0000256" key="1">
    <source>
        <dbReference type="ARBA" id="ARBA00007816"/>
    </source>
</evidence>
<evidence type="ECO:0000259" key="5">
    <source>
        <dbReference type="Pfam" id="PF01935"/>
    </source>
</evidence>
<reference evidence="6 7" key="1">
    <citation type="journal article" date="2014" name="Int. J. Syst. Evol. Microbiol.">
        <title>Nitrososphaera viennensis gen. nov., sp. nov., an aerobic and mesophilic, ammonia-oxidizing archaeon from soil and a member of the archaeal phylum Thaumarchaeota.</title>
        <authorList>
            <person name="Stieglmeier M."/>
            <person name="Klingl A."/>
            <person name="Alves R.J."/>
            <person name="Rittmann S.K."/>
            <person name="Melcher M."/>
            <person name="Leisch N."/>
            <person name="Schleper C."/>
        </authorList>
    </citation>
    <scope>NUCLEOTIDE SEQUENCE [LARGE SCALE GENOMIC DNA]</scope>
    <source>
        <strain evidence="6">EN76</strain>
    </source>
</reference>
<dbReference type="PANTHER" id="PTHR42957">
    <property type="entry name" value="HELICASE MJ1565-RELATED"/>
    <property type="match status" value="1"/>
</dbReference>
<dbReference type="EMBL" id="CP007536">
    <property type="protein sequence ID" value="AIC15570.1"/>
    <property type="molecule type" value="Genomic_DNA"/>
</dbReference>
<accession>A0A060HJW6</accession>
<evidence type="ECO:0000313" key="7">
    <source>
        <dbReference type="Proteomes" id="UP000027093"/>
    </source>
</evidence>
<dbReference type="OrthoDB" id="6931at2157"/>
<evidence type="ECO:0000256" key="3">
    <source>
        <dbReference type="ARBA" id="ARBA00048954"/>
    </source>
</evidence>
<comment type="catalytic activity">
    <reaction evidence="2">
        <text>Couples ATP hydrolysis with the unwinding of duplex DNA by translocating in the 3'-5' direction.</text>
        <dbReference type="EC" id="5.6.2.4"/>
    </reaction>
</comment>
<dbReference type="InterPro" id="IPR008571">
    <property type="entry name" value="HerA-like"/>
</dbReference>
<comment type="catalytic activity">
    <reaction evidence="3">
        <text>ATP + H2O = ADP + phosphate + H(+)</text>
        <dbReference type="Rhea" id="RHEA:13065"/>
        <dbReference type="ChEBI" id="CHEBI:15377"/>
        <dbReference type="ChEBI" id="CHEBI:15378"/>
        <dbReference type="ChEBI" id="CHEBI:30616"/>
        <dbReference type="ChEBI" id="CHEBI:43474"/>
        <dbReference type="ChEBI" id="CHEBI:456216"/>
        <dbReference type="EC" id="5.6.2.3"/>
    </reaction>
</comment>
<dbReference type="SUPFAM" id="SSF52540">
    <property type="entry name" value="P-loop containing nucleoside triphosphate hydrolases"/>
    <property type="match status" value="1"/>
</dbReference>
<dbReference type="STRING" id="926571.NVIE_013330"/>
<organism evidence="6 7">
    <name type="scientific">Nitrososphaera viennensis EN76</name>
    <dbReference type="NCBI Taxonomy" id="926571"/>
    <lineage>
        <taxon>Archaea</taxon>
        <taxon>Nitrososphaerota</taxon>
        <taxon>Nitrososphaeria</taxon>
        <taxon>Nitrososphaerales</taxon>
        <taxon>Nitrososphaeraceae</taxon>
        <taxon>Nitrososphaera</taxon>
    </lineage>
</organism>
<proteinExistence type="inferred from homology"/>
<dbReference type="GO" id="GO:0043139">
    <property type="term" value="F:5'-3' DNA helicase activity"/>
    <property type="evidence" value="ECO:0007669"/>
    <property type="project" value="UniProtKB-EC"/>
</dbReference>
<name>A0A060HJW6_9ARCH</name>
<feature type="domain" description="Helicase HerA central" evidence="5">
    <location>
        <begin position="167"/>
        <end position="241"/>
    </location>
</feature>
<dbReference type="InterPro" id="IPR002789">
    <property type="entry name" value="HerA_central"/>
</dbReference>
<dbReference type="Pfam" id="PF01935">
    <property type="entry name" value="DUF87"/>
    <property type="match status" value="1"/>
</dbReference>
<protein>
    <submittedName>
        <fullName evidence="6">DUF87 domain-containing protein</fullName>
    </submittedName>
</protein>
<dbReference type="GeneID" id="74946592"/>
<sequence length="482" mass="53841">MKILSKNGNELLLLAMKDDSAAKGDYLLIEDRGRSMVVQVYDEEYLSSQALVEDIVKEEVVNATSAENLHDPLNIGSLSRLVRDARIFKAKIRAAVADGRLASDVTWLPSRVESRIRRLKTKELDALLGRSGVYPIPLGRAGDNEDFEIFAEDLDGKLTIITGKKESGKSHLSKLLVKTLVQHGAFVVVFDLNNEYSGLRWNRDGTPSQVHDRVMVLEPGKGLQFSLDYCGKGAVAGMLKNALDMPAASMREFFRIWDWLENKRTLGIEAIGNAINTWNINELVRDALVSRYHSIQQSRLFTDNGSAGFYFEQAMKPGGAAMVINMGESSATARRMTVELVLSKIVDLLERKAIPPIFLFAEEAHLYIRDTYWEDLITRMRHFGVYTTFVTNQPDAINDGIYRQVDNIFLFNFTNDSDLDKIAKVSLADSDTIRSIVRTLPQRQCLAIGKAVCDLPVVVKVAAAEVLALGETKRFFKKKAAS</sequence>
<dbReference type="GO" id="GO:0043138">
    <property type="term" value="F:3'-5' DNA helicase activity"/>
    <property type="evidence" value="ECO:0007669"/>
    <property type="project" value="UniProtKB-EC"/>
</dbReference>